<dbReference type="PANTHER" id="PTHR35526">
    <property type="entry name" value="ANTI-SIGMA-F FACTOR RSBW-RELATED"/>
    <property type="match status" value="1"/>
</dbReference>
<accession>A0ABQ3QY36</accession>
<evidence type="ECO:0000256" key="1">
    <source>
        <dbReference type="ARBA" id="ARBA00022527"/>
    </source>
</evidence>
<name>A0ABQ3QY36_9ACTN</name>
<dbReference type="GO" id="GO:0005524">
    <property type="term" value="F:ATP binding"/>
    <property type="evidence" value="ECO:0007669"/>
    <property type="project" value="UniProtKB-KW"/>
</dbReference>
<dbReference type="Gene3D" id="3.30.565.10">
    <property type="entry name" value="Histidine kinase-like ATPase, C-terminal domain"/>
    <property type="match status" value="1"/>
</dbReference>
<gene>
    <name evidence="4" type="ORF">Sviol_65970</name>
</gene>
<dbReference type="InterPro" id="IPR036890">
    <property type="entry name" value="HATPase_C_sf"/>
</dbReference>
<dbReference type="CDD" id="cd16936">
    <property type="entry name" value="HATPase_RsbW-like"/>
    <property type="match status" value="1"/>
</dbReference>
<dbReference type="Pfam" id="PF13581">
    <property type="entry name" value="HATPase_c_2"/>
    <property type="match status" value="1"/>
</dbReference>
<dbReference type="SUPFAM" id="SSF55874">
    <property type="entry name" value="ATPase domain of HSP90 chaperone/DNA topoisomerase II/histidine kinase"/>
    <property type="match status" value="1"/>
</dbReference>
<dbReference type="Proteomes" id="UP001050808">
    <property type="component" value="Unassembled WGS sequence"/>
</dbReference>
<dbReference type="PANTHER" id="PTHR35526:SF3">
    <property type="entry name" value="ANTI-SIGMA-F FACTOR RSBW"/>
    <property type="match status" value="1"/>
</dbReference>
<keyword evidence="4" id="KW-0067">ATP-binding</keyword>
<evidence type="ECO:0000259" key="3">
    <source>
        <dbReference type="Pfam" id="PF13581"/>
    </source>
</evidence>
<evidence type="ECO:0000313" key="5">
    <source>
        <dbReference type="Proteomes" id="UP001050808"/>
    </source>
</evidence>
<keyword evidence="4" id="KW-0547">Nucleotide-binding</keyword>
<sequence length="161" mass="16852">MQVGVMTRHQAGLGPAGSGPVRTPDAQQGDQRLLRRRVGQADLSAVGDIRRALRELLGPSRHSGAADVAELLTSELVTNALVHTDHGAVVTATVGEAGLRVEVRDFVAALPTPYVPSADDGTHGRGLLLVQALADAWGVHEHGMGKVVWFELGCNGAAPQF</sequence>
<comment type="caution">
    <text evidence="4">The sequence shown here is derived from an EMBL/GenBank/DDBJ whole genome shotgun (WGS) entry which is preliminary data.</text>
</comment>
<evidence type="ECO:0000256" key="2">
    <source>
        <dbReference type="SAM" id="MobiDB-lite"/>
    </source>
</evidence>
<reference evidence="4" key="1">
    <citation type="submission" date="2024-05" db="EMBL/GenBank/DDBJ databases">
        <title>Whole genome shotgun sequence of Streptomyces violascens NBRC 12920.</title>
        <authorList>
            <person name="Komaki H."/>
            <person name="Tamura T."/>
        </authorList>
    </citation>
    <scope>NUCLEOTIDE SEQUENCE</scope>
    <source>
        <strain evidence="4">NBRC 12920</strain>
    </source>
</reference>
<feature type="domain" description="Histidine kinase/HSP90-like ATPase" evidence="3">
    <location>
        <begin position="40"/>
        <end position="150"/>
    </location>
</feature>
<keyword evidence="1" id="KW-0723">Serine/threonine-protein kinase</keyword>
<keyword evidence="1" id="KW-0808">Transferase</keyword>
<feature type="region of interest" description="Disordered" evidence="2">
    <location>
        <begin position="1"/>
        <end position="31"/>
    </location>
</feature>
<protein>
    <submittedName>
        <fullName evidence="4">ATP-binding protein</fullName>
    </submittedName>
</protein>
<dbReference type="EMBL" id="BNDY01000017">
    <property type="protein sequence ID" value="GHI42189.1"/>
    <property type="molecule type" value="Genomic_DNA"/>
</dbReference>
<proteinExistence type="predicted"/>
<evidence type="ECO:0000313" key="4">
    <source>
        <dbReference type="EMBL" id="GHI42189.1"/>
    </source>
</evidence>
<dbReference type="InterPro" id="IPR003594">
    <property type="entry name" value="HATPase_dom"/>
</dbReference>
<organism evidence="4 5">
    <name type="scientific">Streptomyces violascens</name>
    <dbReference type="NCBI Taxonomy" id="67381"/>
    <lineage>
        <taxon>Bacteria</taxon>
        <taxon>Bacillati</taxon>
        <taxon>Actinomycetota</taxon>
        <taxon>Actinomycetes</taxon>
        <taxon>Kitasatosporales</taxon>
        <taxon>Streptomycetaceae</taxon>
        <taxon>Streptomyces</taxon>
    </lineage>
</organism>
<dbReference type="InterPro" id="IPR050267">
    <property type="entry name" value="Anti-sigma-factor_SerPK"/>
</dbReference>
<keyword evidence="1" id="KW-0418">Kinase</keyword>
<keyword evidence="5" id="KW-1185">Reference proteome</keyword>